<dbReference type="Proteomes" id="UP000683360">
    <property type="component" value="Unassembled WGS sequence"/>
</dbReference>
<proteinExistence type="predicted"/>
<evidence type="ECO:0000256" key="1">
    <source>
        <dbReference type="SAM" id="Phobius"/>
    </source>
</evidence>
<feature type="transmembrane region" description="Helical" evidence="1">
    <location>
        <begin position="411"/>
        <end position="432"/>
    </location>
</feature>
<dbReference type="EMBL" id="CAJPWZ010001472">
    <property type="protein sequence ID" value="CAG2216121.1"/>
    <property type="molecule type" value="Genomic_DNA"/>
</dbReference>
<protein>
    <submittedName>
        <fullName evidence="3">Uncharacterized protein</fullName>
    </submittedName>
</protein>
<evidence type="ECO:0000313" key="3">
    <source>
        <dbReference type="EMBL" id="CAG2216121.1"/>
    </source>
</evidence>
<keyword evidence="2" id="KW-0732">Signal</keyword>
<gene>
    <name evidence="3" type="ORF">MEDL_29909</name>
</gene>
<name>A0A8S3S4A5_MYTED</name>
<feature type="chain" id="PRO_5035716058" evidence="2">
    <location>
        <begin position="19"/>
        <end position="458"/>
    </location>
</feature>
<dbReference type="OrthoDB" id="6060517at2759"/>
<comment type="caution">
    <text evidence="3">The sequence shown here is derived from an EMBL/GenBank/DDBJ whole genome shotgun (WGS) entry which is preliminary data.</text>
</comment>
<keyword evidence="1" id="KW-0472">Membrane</keyword>
<keyword evidence="4" id="KW-1185">Reference proteome</keyword>
<sequence length="458" mass="53042">MTPLGTVLFIAGFSKVLCICDRNNGPVGEPECVRLNGYNGKQWATCLTDDYIQSNSFGTIKCEDRQTKYCYYQCMVELHGMNDGLVTQDCSCNELTKHNISIQTDLPSWCLSPSLDDCRWIGECLQKRYRCTGYLGKSDAMEFTQKVCQAYSFHYQRFSLEGGKWLNGVRKCLQSKLVPFLRPWMKATCNTINLRALQSQYQCLNVPGIGLPSICNTTSEDLWSLFWTLHEIMEDNAINYYSLFNLLTAILSCEKHMYKPDTLELMKYQVNQKRFFSNKFEPTEYDKYDISKKVTKFISREMKWQETGISCYAFVEGLPVQTMTNNVIWNVTIIITSKSKYDFNDQKFVPQNLSEEVRQILERIQRKDIPNTTNRLTFEYFYVCESFNCSQPLKSEEIYNQKTSAESIATAVTYLAYVGGIVILIIIAGVAIKRFKKKNRLSQNRNQTNFFVITRVKI</sequence>
<accession>A0A8S3S4A5</accession>
<keyword evidence="1" id="KW-1133">Transmembrane helix</keyword>
<dbReference type="AlphaFoldDB" id="A0A8S3S4A5"/>
<evidence type="ECO:0000313" key="4">
    <source>
        <dbReference type="Proteomes" id="UP000683360"/>
    </source>
</evidence>
<feature type="signal peptide" evidence="2">
    <location>
        <begin position="1"/>
        <end position="18"/>
    </location>
</feature>
<organism evidence="3 4">
    <name type="scientific">Mytilus edulis</name>
    <name type="common">Blue mussel</name>
    <dbReference type="NCBI Taxonomy" id="6550"/>
    <lineage>
        <taxon>Eukaryota</taxon>
        <taxon>Metazoa</taxon>
        <taxon>Spiralia</taxon>
        <taxon>Lophotrochozoa</taxon>
        <taxon>Mollusca</taxon>
        <taxon>Bivalvia</taxon>
        <taxon>Autobranchia</taxon>
        <taxon>Pteriomorphia</taxon>
        <taxon>Mytilida</taxon>
        <taxon>Mytiloidea</taxon>
        <taxon>Mytilidae</taxon>
        <taxon>Mytilinae</taxon>
        <taxon>Mytilus</taxon>
    </lineage>
</organism>
<reference evidence="3" key="1">
    <citation type="submission" date="2021-03" db="EMBL/GenBank/DDBJ databases">
        <authorList>
            <person name="Bekaert M."/>
        </authorList>
    </citation>
    <scope>NUCLEOTIDE SEQUENCE</scope>
</reference>
<keyword evidence="1" id="KW-0812">Transmembrane</keyword>
<evidence type="ECO:0000256" key="2">
    <source>
        <dbReference type="SAM" id="SignalP"/>
    </source>
</evidence>